<name>A0A0D7EYQ2_RHOPL</name>
<dbReference type="PATRIC" id="fig|1076.23.peg.654"/>
<organism evidence="1 2">
    <name type="scientific">Rhodopseudomonas palustris</name>
    <dbReference type="NCBI Taxonomy" id="1076"/>
    <lineage>
        <taxon>Bacteria</taxon>
        <taxon>Pseudomonadati</taxon>
        <taxon>Pseudomonadota</taxon>
        <taxon>Alphaproteobacteria</taxon>
        <taxon>Hyphomicrobiales</taxon>
        <taxon>Nitrobacteraceae</taxon>
        <taxon>Rhodopseudomonas</taxon>
    </lineage>
</organism>
<sequence length="129" mass="14290">INSAFLIPSVDAWTLETLSAIAAHRNLTDGWAGSFSTEAPNKEALDTAETLAQAFSYVPTSKRPAFSVDTEGRPSFSSYNDEFYLHLTIDRPGFISWYSVKNGDEDFRDDVAIDGFNLEKLASEILMIT</sequence>
<reference evidence="1 2" key="1">
    <citation type="submission" date="2014-11" db="EMBL/GenBank/DDBJ databases">
        <title>Genomics and ecophysiology of heterotrophic nitrogen fixing bacteria isolated from estuarine surface water.</title>
        <authorList>
            <person name="Bentzon-Tilia M."/>
            <person name="Severin I."/>
            <person name="Hansen L.H."/>
            <person name="Riemann L."/>
        </authorList>
    </citation>
    <scope>NUCLEOTIDE SEQUENCE [LARGE SCALE GENOMIC DNA]</scope>
    <source>
        <strain evidence="1 2">BAL398</strain>
    </source>
</reference>
<dbReference type="OrthoDB" id="7618183at2"/>
<accession>A0A0D7EYQ2</accession>
<dbReference type="RefSeq" id="WP_044407869.1">
    <property type="nucleotide sequence ID" value="NZ_JXXE01000140.1"/>
</dbReference>
<comment type="caution">
    <text evidence="1">The sequence shown here is derived from an EMBL/GenBank/DDBJ whole genome shotgun (WGS) entry which is preliminary data.</text>
</comment>
<gene>
    <name evidence="1" type="ORF">OO17_07235</name>
</gene>
<feature type="non-terminal residue" evidence="1">
    <location>
        <position position="1"/>
    </location>
</feature>
<dbReference type="AlphaFoldDB" id="A0A0D7EYQ2"/>
<proteinExistence type="predicted"/>
<evidence type="ECO:0000313" key="1">
    <source>
        <dbReference type="EMBL" id="KIZ45963.1"/>
    </source>
</evidence>
<evidence type="ECO:0000313" key="2">
    <source>
        <dbReference type="Proteomes" id="UP000032515"/>
    </source>
</evidence>
<protein>
    <submittedName>
        <fullName evidence="1">Uncharacterized protein</fullName>
    </submittedName>
</protein>
<dbReference type="EMBL" id="JXXE01000140">
    <property type="protein sequence ID" value="KIZ45963.1"/>
    <property type="molecule type" value="Genomic_DNA"/>
</dbReference>
<dbReference type="Proteomes" id="UP000032515">
    <property type="component" value="Unassembled WGS sequence"/>
</dbReference>